<protein>
    <submittedName>
        <fullName evidence="3">Lipoprotein</fullName>
    </submittedName>
</protein>
<keyword evidence="4" id="KW-1185">Reference proteome</keyword>
<dbReference type="Proteomes" id="UP000614460">
    <property type="component" value="Unassembled WGS sequence"/>
</dbReference>
<organism evidence="3 4">
    <name type="scientific">Sphingobacterium cellulitidis</name>
    <dbReference type="NCBI Taxonomy" id="1768011"/>
    <lineage>
        <taxon>Bacteria</taxon>
        <taxon>Pseudomonadati</taxon>
        <taxon>Bacteroidota</taxon>
        <taxon>Sphingobacteriia</taxon>
        <taxon>Sphingobacteriales</taxon>
        <taxon>Sphingobacteriaceae</taxon>
        <taxon>Sphingobacterium</taxon>
    </lineage>
</organism>
<feature type="signal peptide" evidence="1">
    <location>
        <begin position="1"/>
        <end position="20"/>
    </location>
</feature>
<name>A0A8H9KZ43_9SPHI</name>
<feature type="chain" id="PRO_5034023784" evidence="1">
    <location>
        <begin position="21"/>
        <end position="257"/>
    </location>
</feature>
<dbReference type="AlphaFoldDB" id="A0A8H9KZ43"/>
<evidence type="ECO:0000313" key="3">
    <source>
        <dbReference type="EMBL" id="GGE32010.1"/>
    </source>
</evidence>
<gene>
    <name evidence="3" type="ORF">GCM10011516_32150</name>
</gene>
<dbReference type="InterPro" id="IPR025491">
    <property type="entry name" value="DUF4382"/>
</dbReference>
<dbReference type="PROSITE" id="PS51257">
    <property type="entry name" value="PROKAR_LIPOPROTEIN"/>
    <property type="match status" value="1"/>
</dbReference>
<sequence length="257" mass="27710">MKALLGLAVAAVALSLSSCSTDNSNTTDGKTPLTIKITDAPAYYDQILLDIDHIEVITEGGREVIDIDIEPFDILSYREGDYLILAEHDVPSGRLQEIRLVLDDDNEIVVDGVKHHLTTPSGQSSGVKIKVQDDLVPHVAYTLALDFDASKSIHQTGNGKYMLKPVIRAIPVALSGAITGSINPIFAMPHVYAIQGTDTLGTLASPTGKFYFPGVPQGTYKILIEPTNTNFLPKTLENVNVSIGQTKDLGEIVVENK</sequence>
<evidence type="ECO:0000259" key="2">
    <source>
        <dbReference type="Pfam" id="PF14321"/>
    </source>
</evidence>
<proteinExistence type="predicted"/>
<comment type="caution">
    <text evidence="3">The sequence shown here is derived from an EMBL/GenBank/DDBJ whole genome shotgun (WGS) entry which is preliminary data.</text>
</comment>
<dbReference type="GO" id="GO:0030246">
    <property type="term" value="F:carbohydrate binding"/>
    <property type="evidence" value="ECO:0007669"/>
    <property type="project" value="InterPro"/>
</dbReference>
<accession>A0A8H9KZ43</accession>
<feature type="domain" description="DUF4382" evidence="2">
    <location>
        <begin position="31"/>
        <end position="165"/>
    </location>
</feature>
<dbReference type="Pfam" id="PF14321">
    <property type="entry name" value="DUF4382"/>
    <property type="match status" value="1"/>
</dbReference>
<dbReference type="InterPro" id="IPR013784">
    <property type="entry name" value="Carb-bd-like_fold"/>
</dbReference>
<evidence type="ECO:0000256" key="1">
    <source>
        <dbReference type="SAM" id="SignalP"/>
    </source>
</evidence>
<evidence type="ECO:0000313" key="4">
    <source>
        <dbReference type="Proteomes" id="UP000614460"/>
    </source>
</evidence>
<dbReference type="SUPFAM" id="SSF49452">
    <property type="entry name" value="Starch-binding domain-like"/>
    <property type="match status" value="1"/>
</dbReference>
<keyword evidence="1" id="KW-0732">Signal</keyword>
<dbReference type="EMBL" id="BMKM01000012">
    <property type="protein sequence ID" value="GGE32010.1"/>
    <property type="molecule type" value="Genomic_DNA"/>
</dbReference>
<keyword evidence="3" id="KW-0449">Lipoprotein</keyword>
<reference evidence="3" key="1">
    <citation type="journal article" date="2014" name="Int. J. Syst. Evol. Microbiol.">
        <title>Complete genome sequence of Corynebacterium casei LMG S-19264T (=DSM 44701T), isolated from a smear-ripened cheese.</title>
        <authorList>
            <consortium name="US DOE Joint Genome Institute (JGI-PGF)"/>
            <person name="Walter F."/>
            <person name="Albersmeier A."/>
            <person name="Kalinowski J."/>
            <person name="Ruckert C."/>
        </authorList>
    </citation>
    <scope>NUCLEOTIDE SEQUENCE</scope>
    <source>
        <strain evidence="3">CGMCC 1.15966</strain>
    </source>
</reference>
<dbReference type="RefSeq" id="WP_094256368.1">
    <property type="nucleotide sequence ID" value="NZ_BMKM01000012.1"/>
</dbReference>
<reference evidence="3" key="2">
    <citation type="submission" date="2020-09" db="EMBL/GenBank/DDBJ databases">
        <authorList>
            <person name="Sun Q."/>
            <person name="Zhou Y."/>
        </authorList>
    </citation>
    <scope>NUCLEOTIDE SEQUENCE</scope>
    <source>
        <strain evidence="3">CGMCC 1.15966</strain>
    </source>
</reference>